<feature type="transmembrane region" description="Helical" evidence="8">
    <location>
        <begin position="20"/>
        <end position="45"/>
    </location>
</feature>
<dbReference type="InterPro" id="IPR003439">
    <property type="entry name" value="ABC_transporter-like_ATP-bd"/>
</dbReference>
<dbReference type="SMART" id="SM00382">
    <property type="entry name" value="AAA"/>
    <property type="match status" value="1"/>
</dbReference>
<dbReference type="RefSeq" id="WP_122965104.1">
    <property type="nucleotide sequence ID" value="NZ_BJMH01000002.1"/>
</dbReference>
<feature type="transmembrane region" description="Helical" evidence="8">
    <location>
        <begin position="283"/>
        <end position="304"/>
    </location>
</feature>
<dbReference type="PANTHER" id="PTHR24221">
    <property type="entry name" value="ATP-BINDING CASSETTE SUB-FAMILY B"/>
    <property type="match status" value="1"/>
</dbReference>
<feature type="domain" description="ABC transmembrane type-1" evidence="10">
    <location>
        <begin position="22"/>
        <end position="315"/>
    </location>
</feature>
<evidence type="ECO:0000256" key="7">
    <source>
        <dbReference type="ARBA" id="ARBA00023136"/>
    </source>
</evidence>
<dbReference type="PANTHER" id="PTHR24221:SF397">
    <property type="entry name" value="ABC TRANSPORTER, ATP-BINDING TRANSMEMBRANE PROTEIN"/>
    <property type="match status" value="1"/>
</dbReference>
<organism evidence="11 12">
    <name type="scientific">Brevibacillus parabrevis</name>
    <dbReference type="NCBI Taxonomy" id="54914"/>
    <lineage>
        <taxon>Bacteria</taxon>
        <taxon>Bacillati</taxon>
        <taxon>Bacillota</taxon>
        <taxon>Bacilli</taxon>
        <taxon>Bacillales</taxon>
        <taxon>Paenibacillaceae</taxon>
        <taxon>Brevibacillus</taxon>
    </lineage>
</organism>
<dbReference type="InterPro" id="IPR039421">
    <property type="entry name" value="Type_1_exporter"/>
</dbReference>
<evidence type="ECO:0000313" key="11">
    <source>
        <dbReference type="EMBL" id="GEB31068.1"/>
    </source>
</evidence>
<evidence type="ECO:0000259" key="9">
    <source>
        <dbReference type="PROSITE" id="PS50893"/>
    </source>
</evidence>
<evidence type="ECO:0000256" key="1">
    <source>
        <dbReference type="ARBA" id="ARBA00004651"/>
    </source>
</evidence>
<dbReference type="SUPFAM" id="SSF90123">
    <property type="entry name" value="ABC transporter transmembrane region"/>
    <property type="match status" value="1"/>
</dbReference>
<evidence type="ECO:0000256" key="8">
    <source>
        <dbReference type="SAM" id="Phobius"/>
    </source>
</evidence>
<dbReference type="FunFam" id="1.20.1560.10:FF:000127">
    <property type="entry name" value="ABC transporter ATP-binding protein"/>
    <property type="match status" value="1"/>
</dbReference>
<dbReference type="PROSITE" id="PS50929">
    <property type="entry name" value="ABC_TM1F"/>
    <property type="match status" value="1"/>
</dbReference>
<dbReference type="STRING" id="54914.AV540_19555"/>
<dbReference type="Gene3D" id="3.40.50.300">
    <property type="entry name" value="P-loop containing nucleotide triphosphate hydrolases"/>
    <property type="match status" value="1"/>
</dbReference>
<evidence type="ECO:0000256" key="3">
    <source>
        <dbReference type="ARBA" id="ARBA00022692"/>
    </source>
</evidence>
<evidence type="ECO:0000313" key="12">
    <source>
        <dbReference type="Proteomes" id="UP000316882"/>
    </source>
</evidence>
<keyword evidence="6 8" id="KW-1133">Transmembrane helix</keyword>
<evidence type="ECO:0000256" key="6">
    <source>
        <dbReference type="ARBA" id="ARBA00022989"/>
    </source>
</evidence>
<reference evidence="11 12" key="1">
    <citation type="submission" date="2019-06" db="EMBL/GenBank/DDBJ databases">
        <title>Whole genome shotgun sequence of Brevibacillus parabrevis NBRC 12334.</title>
        <authorList>
            <person name="Hosoyama A."/>
            <person name="Uohara A."/>
            <person name="Ohji S."/>
            <person name="Ichikawa N."/>
        </authorList>
    </citation>
    <scope>NUCLEOTIDE SEQUENCE [LARGE SCALE GENOMIC DNA]</scope>
    <source>
        <strain evidence="11 12">NBRC 12334</strain>
    </source>
</reference>
<name>A0A4Y3PIM6_BREPA</name>
<accession>A0A4Y3PIM6</accession>
<evidence type="ECO:0000256" key="5">
    <source>
        <dbReference type="ARBA" id="ARBA00022840"/>
    </source>
</evidence>
<dbReference type="EMBL" id="BJMH01000002">
    <property type="protein sequence ID" value="GEB31068.1"/>
    <property type="molecule type" value="Genomic_DNA"/>
</dbReference>
<feature type="transmembrane region" description="Helical" evidence="8">
    <location>
        <begin position="65"/>
        <end position="98"/>
    </location>
</feature>
<dbReference type="GO" id="GO:0005886">
    <property type="term" value="C:plasma membrane"/>
    <property type="evidence" value="ECO:0007669"/>
    <property type="project" value="UniProtKB-SubCell"/>
</dbReference>
<evidence type="ECO:0000256" key="4">
    <source>
        <dbReference type="ARBA" id="ARBA00022741"/>
    </source>
</evidence>
<dbReference type="SUPFAM" id="SSF52540">
    <property type="entry name" value="P-loop containing nucleoside triphosphate hydrolases"/>
    <property type="match status" value="1"/>
</dbReference>
<keyword evidence="7 8" id="KW-0472">Membrane</keyword>
<comment type="caution">
    <text evidence="11">The sequence shown here is derived from an EMBL/GenBank/DDBJ whole genome shotgun (WGS) entry which is preliminary data.</text>
</comment>
<evidence type="ECO:0000256" key="2">
    <source>
        <dbReference type="ARBA" id="ARBA00022448"/>
    </source>
</evidence>
<dbReference type="InterPro" id="IPR036640">
    <property type="entry name" value="ABC1_TM_sf"/>
</dbReference>
<dbReference type="Gene3D" id="1.20.1560.10">
    <property type="entry name" value="ABC transporter type 1, transmembrane domain"/>
    <property type="match status" value="1"/>
</dbReference>
<feature type="transmembrane region" description="Helical" evidence="8">
    <location>
        <begin position="167"/>
        <end position="186"/>
    </location>
</feature>
<dbReference type="Pfam" id="PF00664">
    <property type="entry name" value="ABC_membrane"/>
    <property type="match status" value="1"/>
</dbReference>
<gene>
    <name evidence="11" type="ORF">BPA01_06480</name>
</gene>
<comment type="subcellular location">
    <subcellularLocation>
        <location evidence="1">Cell membrane</location>
        <topology evidence="1">Multi-pass membrane protein</topology>
    </subcellularLocation>
</comment>
<dbReference type="GO" id="GO:0005524">
    <property type="term" value="F:ATP binding"/>
    <property type="evidence" value="ECO:0007669"/>
    <property type="project" value="UniProtKB-KW"/>
</dbReference>
<proteinExistence type="predicted"/>
<feature type="domain" description="ABC transporter" evidence="9">
    <location>
        <begin position="346"/>
        <end position="594"/>
    </location>
</feature>
<dbReference type="GO" id="GO:0016887">
    <property type="term" value="F:ATP hydrolysis activity"/>
    <property type="evidence" value="ECO:0007669"/>
    <property type="project" value="InterPro"/>
</dbReference>
<keyword evidence="3 8" id="KW-0812">Transmembrane</keyword>
<dbReference type="GeneID" id="87612657"/>
<dbReference type="PROSITE" id="PS50893">
    <property type="entry name" value="ABC_TRANSPORTER_2"/>
    <property type="match status" value="1"/>
</dbReference>
<dbReference type="InterPro" id="IPR011527">
    <property type="entry name" value="ABC1_TM_dom"/>
</dbReference>
<protein>
    <submittedName>
        <fullName evidence="11">ABC transporter ATP-binding protein</fullName>
    </submittedName>
</protein>
<feature type="transmembrane region" description="Helical" evidence="8">
    <location>
        <begin position="255"/>
        <end position="277"/>
    </location>
</feature>
<dbReference type="FunFam" id="3.40.50.300:FF:000287">
    <property type="entry name" value="Multidrug ABC transporter ATP-binding protein"/>
    <property type="match status" value="1"/>
</dbReference>
<keyword evidence="4" id="KW-0547">Nucleotide-binding</keyword>
<dbReference type="InterPro" id="IPR027417">
    <property type="entry name" value="P-loop_NTPase"/>
</dbReference>
<dbReference type="InterPro" id="IPR003593">
    <property type="entry name" value="AAA+_ATPase"/>
</dbReference>
<evidence type="ECO:0000259" key="10">
    <source>
        <dbReference type="PROSITE" id="PS50929"/>
    </source>
</evidence>
<sequence length="622" mass="68269">MSEKKGVLRLLEIADEKRSLLIVSAILSSLSAICMLVPYASVYFILQELLLHASSVADADGAYMIRWGVIALFGLVGSLILMYAGGMVSHIAAFRILYGLRVKLASHIGRLPLGWLSGTSTGAVKKTLEQNVEKVETFIAHQLPDLVQVVVTIVVMVGVMFYLNVWLALACVVPIVLALLVQVLSFQGTRTKENIKKYYDSLERMNGSAVQYVRGMPAIKVFGQTVHSFRQFYADMISYRDYCVKHTRDFQNGYLTFKVILGSFVAFILPVGVFLLSSDPHNVAFASVLLFFLVMAPGVSAPMFKIMFLTSTLRDIGEGVERMDRIFAEQPVAEPLASKQPQHFDVAFDDVSFAYASATATEGTEGAQAQQGKEALSHVSFLARHGQVTALVGPSGAGKSTVANLIPRFWDVQEGAIRIGDVDIRDLSSTDLMNTVAFVFQETFLFYDTVYNNIAVGLPDAAPEAVYAAAKAAQCHQFILNLPQGYDTLIGEGGVYLSGGEEQRVAVARAILKNAPILVLDEATAFADPENEYEMQLALAELVKGKTVIVIAHRLSTIREADQILVMQGGKLVEQGKHEALLQQNGLYARMWSAYTDAQNWQIGKERGRLAADEHVKQYNSR</sequence>
<dbReference type="AlphaFoldDB" id="A0A4Y3PIM6"/>
<dbReference type="GO" id="GO:0034040">
    <property type="term" value="F:ATPase-coupled lipid transmembrane transporter activity"/>
    <property type="evidence" value="ECO:0007669"/>
    <property type="project" value="TreeGrafter"/>
</dbReference>
<keyword evidence="12" id="KW-1185">Reference proteome</keyword>
<dbReference type="Pfam" id="PF00005">
    <property type="entry name" value="ABC_tran"/>
    <property type="match status" value="1"/>
</dbReference>
<dbReference type="GO" id="GO:0140359">
    <property type="term" value="F:ABC-type transporter activity"/>
    <property type="evidence" value="ECO:0007669"/>
    <property type="project" value="InterPro"/>
</dbReference>
<keyword evidence="2" id="KW-0813">Transport</keyword>
<keyword evidence="5 11" id="KW-0067">ATP-binding</keyword>
<dbReference type="Proteomes" id="UP000316882">
    <property type="component" value="Unassembled WGS sequence"/>
</dbReference>